<name>A0ABZ2ZVG9_9BACI</name>
<dbReference type="SUPFAM" id="SSF140500">
    <property type="entry name" value="BAS1536-like"/>
    <property type="match status" value="1"/>
</dbReference>
<dbReference type="PANTHER" id="PTHR41263">
    <property type="entry name" value="ASPARTYL-PHOSPHATE PHOSPHATASE YISI"/>
    <property type="match status" value="1"/>
</dbReference>
<dbReference type="RefSeq" id="WP_167543173.1">
    <property type="nucleotide sequence ID" value="NZ_CP151651.1"/>
</dbReference>
<proteinExistence type="predicted"/>
<dbReference type="Gene3D" id="4.10.280.10">
    <property type="entry name" value="Helix-loop-helix DNA-binding domain"/>
    <property type="match status" value="1"/>
</dbReference>
<evidence type="ECO:0000313" key="2">
    <source>
        <dbReference type="Proteomes" id="UP001472074"/>
    </source>
</evidence>
<dbReference type="Pfam" id="PF09388">
    <property type="entry name" value="SpoOE-like"/>
    <property type="match status" value="1"/>
</dbReference>
<reference evidence="1 2" key="1">
    <citation type="submission" date="2024-04" db="EMBL/GenBank/DDBJ databases">
        <title>Screening of coral probiotics and analysis of their probiotic properties.</title>
        <authorList>
            <person name="Wang S."/>
        </authorList>
    </citation>
    <scope>NUCLEOTIDE SEQUENCE [LARGE SCALE GENOMIC DNA]</scope>
    <source>
        <strain evidence="1 2">GXU-Z9</strain>
    </source>
</reference>
<evidence type="ECO:0000313" key="1">
    <source>
        <dbReference type="EMBL" id="WZP10245.1"/>
    </source>
</evidence>
<organism evidence="1 2">
    <name type="scientific">Cytobacillus pseudoceanisediminis</name>
    <dbReference type="NCBI Taxonomy" id="3051614"/>
    <lineage>
        <taxon>Bacteria</taxon>
        <taxon>Bacillati</taxon>
        <taxon>Bacillota</taxon>
        <taxon>Bacilli</taxon>
        <taxon>Bacillales</taxon>
        <taxon>Bacillaceae</taxon>
        <taxon>Cytobacillus</taxon>
    </lineage>
</organism>
<dbReference type="InterPro" id="IPR037208">
    <property type="entry name" value="Spo0E-like_sf"/>
</dbReference>
<sequence>MSLILHSDYNQEKAMNITRLEIKINFKRNRMIRSGIKKGLNHPDTIRLSQQLDKLLNEYQKGKFYRSIHHIAYLQCLG</sequence>
<dbReference type="PANTHER" id="PTHR41263:SF1">
    <property type="entry name" value="ASPARTYL-PHOSPHATE PHOSPHATASE YISI"/>
    <property type="match status" value="1"/>
</dbReference>
<dbReference type="InterPro" id="IPR053028">
    <property type="entry name" value="Spo0E-like_phosphatase"/>
</dbReference>
<gene>
    <name evidence="1" type="ORF">AADC60_15235</name>
</gene>
<dbReference type="EMBL" id="CP151651">
    <property type="protein sequence ID" value="WZP10245.1"/>
    <property type="molecule type" value="Genomic_DNA"/>
</dbReference>
<dbReference type="Proteomes" id="UP001472074">
    <property type="component" value="Chromosome"/>
</dbReference>
<accession>A0ABZ2ZVG9</accession>
<dbReference type="InterPro" id="IPR018540">
    <property type="entry name" value="Spo0E-like"/>
</dbReference>
<protein>
    <submittedName>
        <fullName evidence="1">Aspartyl-phosphate phosphatase Spo0E family protein</fullName>
    </submittedName>
</protein>
<dbReference type="InterPro" id="IPR036638">
    <property type="entry name" value="HLH_DNA-bd_sf"/>
</dbReference>
<keyword evidence="2" id="KW-1185">Reference proteome</keyword>